<sequence length="110" mass="11951">MPLRPGPSGRFTKFSNRGALPSLWIALDGQVKTKFEIVSLLWTWHGPLLVDDNESQGSNMALLAVSNTEIQGLGTRQPTPRIHIAIFNSHFAMGLSSALLTRASPVIGLE</sequence>
<gene>
    <name evidence="1" type="ORF">FOC1_h10017440</name>
</gene>
<protein>
    <submittedName>
        <fullName evidence="1">Uncharacterized protein</fullName>
    </submittedName>
</protein>
<proteinExistence type="predicted"/>
<dbReference type="VEuPathDB" id="FungiDB:FOC1_h10017440"/>
<name>N4U106_FUSC1</name>
<organism evidence="1 2">
    <name type="scientific">Fusarium oxysporum f. sp. cubense (strain race 1)</name>
    <name type="common">Panama disease fungus</name>
    <dbReference type="NCBI Taxonomy" id="1229664"/>
    <lineage>
        <taxon>Eukaryota</taxon>
        <taxon>Fungi</taxon>
        <taxon>Dikarya</taxon>
        <taxon>Ascomycota</taxon>
        <taxon>Pezizomycotina</taxon>
        <taxon>Sordariomycetes</taxon>
        <taxon>Hypocreomycetidae</taxon>
        <taxon>Hypocreales</taxon>
        <taxon>Nectriaceae</taxon>
        <taxon>Fusarium</taxon>
        <taxon>Fusarium oxysporum species complex</taxon>
    </lineage>
</organism>
<feature type="non-terminal residue" evidence="1">
    <location>
        <position position="110"/>
    </location>
</feature>
<reference evidence="2" key="2">
    <citation type="journal article" date="2014" name="PLoS ONE">
        <title>Genome and Transcriptome Analysis of the Fungal Pathogen Fusarium oxysporum f. sp. cubense Causing Banana Vascular Wilt Disease.</title>
        <authorList>
            <person name="Guo L."/>
            <person name="Han L."/>
            <person name="Yang L."/>
            <person name="Zeng H."/>
            <person name="Fan D."/>
            <person name="Zhu Y."/>
            <person name="Feng Y."/>
            <person name="Wang G."/>
            <person name="Peng C."/>
            <person name="Jiang X."/>
            <person name="Zhou D."/>
            <person name="Ni P."/>
            <person name="Liang C."/>
            <person name="Liu L."/>
            <person name="Wang J."/>
            <person name="Mao C."/>
            <person name="Fang X."/>
            <person name="Peng M."/>
            <person name="Huang J."/>
        </authorList>
    </citation>
    <scope>NUCLEOTIDE SEQUENCE [LARGE SCALE GENOMIC DNA]</scope>
    <source>
        <strain evidence="2">race 1</strain>
    </source>
</reference>
<reference evidence="2" key="1">
    <citation type="submission" date="2012-09" db="EMBL/GenBank/DDBJ databases">
        <title>Genome sequencing and comparative transcriptomics of race 1 and race 4 of banana pathogen: Fusarium oxysporum f. sp. cubense.</title>
        <authorList>
            <person name="Fang X."/>
            <person name="Huang J."/>
        </authorList>
    </citation>
    <scope>NUCLEOTIDE SEQUENCE [LARGE SCALE GENOMIC DNA]</scope>
    <source>
        <strain evidence="2">race 1</strain>
    </source>
</reference>
<dbReference type="Proteomes" id="UP000016928">
    <property type="component" value="Unassembled WGS sequence"/>
</dbReference>
<dbReference type="HOGENOM" id="CLU_2184021_0_0_1"/>
<accession>N4U106</accession>
<evidence type="ECO:0000313" key="1">
    <source>
        <dbReference type="EMBL" id="ENH62476.1"/>
    </source>
</evidence>
<evidence type="ECO:0000313" key="2">
    <source>
        <dbReference type="Proteomes" id="UP000016928"/>
    </source>
</evidence>
<dbReference type="EMBL" id="KB731259">
    <property type="protein sequence ID" value="ENH62476.1"/>
    <property type="molecule type" value="Genomic_DNA"/>
</dbReference>
<dbReference type="AlphaFoldDB" id="N4U106"/>